<evidence type="ECO:0000313" key="2">
    <source>
        <dbReference type="EMBL" id="CAB4132611.1"/>
    </source>
</evidence>
<sequence length="234" mass="27016">MKKKKPSLLCTEKGLRSKSLREIARGLSAMLGKRIWRTTKPSLIRPQFRYGQSVNKLSQYQWFTDNDIPCLEFTTELNEAIGWCEDGHTVFGRKYLNASCGKGIMVFETPDDIEPCPVYTKYKKKKREFRVHVFKDQVVSVVEKKRKKEFDGERDTKIRNVANGYVFVQQNVDEPDGLRELALRAAEVSYSDFRGVDIGYNKLKDELFVIEVNSAPGIQGNNINRYLEAIVQYV</sequence>
<reference evidence="2" key="1">
    <citation type="submission" date="2020-04" db="EMBL/GenBank/DDBJ databases">
        <authorList>
            <person name="Chiriac C."/>
            <person name="Salcher M."/>
            <person name="Ghai R."/>
            <person name="Kavagutti S V."/>
        </authorList>
    </citation>
    <scope>NUCLEOTIDE SEQUENCE</scope>
</reference>
<name>A0A6J5LEK9_9CAUD</name>
<feature type="domain" description="ATP-grasp fold RimK-type" evidence="1">
    <location>
        <begin position="124"/>
        <end position="221"/>
    </location>
</feature>
<evidence type="ECO:0000259" key="1">
    <source>
        <dbReference type="Pfam" id="PF08443"/>
    </source>
</evidence>
<organism evidence="2">
    <name type="scientific">uncultured Caudovirales phage</name>
    <dbReference type="NCBI Taxonomy" id="2100421"/>
    <lineage>
        <taxon>Viruses</taxon>
        <taxon>Duplodnaviria</taxon>
        <taxon>Heunggongvirae</taxon>
        <taxon>Uroviricota</taxon>
        <taxon>Caudoviricetes</taxon>
        <taxon>Peduoviridae</taxon>
        <taxon>Maltschvirus</taxon>
        <taxon>Maltschvirus maltsch</taxon>
    </lineage>
</organism>
<dbReference type="InterPro" id="IPR013651">
    <property type="entry name" value="ATP-grasp_RimK-type"/>
</dbReference>
<dbReference type="EMBL" id="LR796267">
    <property type="protein sequence ID" value="CAB4132611.1"/>
    <property type="molecule type" value="Genomic_DNA"/>
</dbReference>
<protein>
    <submittedName>
        <fullName evidence="2">ATP-grasp fold, RimK-type</fullName>
    </submittedName>
</protein>
<gene>
    <name evidence="2" type="ORF">UFOVP248_57</name>
</gene>
<dbReference type="Gene3D" id="3.30.470.20">
    <property type="entry name" value="ATP-grasp fold, B domain"/>
    <property type="match status" value="1"/>
</dbReference>
<accession>A0A6J5LEK9</accession>
<dbReference type="Pfam" id="PF08443">
    <property type="entry name" value="RimK"/>
    <property type="match status" value="1"/>
</dbReference>
<proteinExistence type="predicted"/>
<dbReference type="SUPFAM" id="SSF56059">
    <property type="entry name" value="Glutathione synthetase ATP-binding domain-like"/>
    <property type="match status" value="1"/>
</dbReference>